<dbReference type="PANTHER" id="PTHR47723">
    <property type="entry name" value="OS05G0353850 PROTEIN"/>
    <property type="match status" value="1"/>
</dbReference>
<gene>
    <name evidence="2" type="ORF">TRITD_6Bv1G003890</name>
</gene>
<evidence type="ECO:0000259" key="1">
    <source>
        <dbReference type="Pfam" id="PF13456"/>
    </source>
</evidence>
<dbReference type="Gramene" id="TRITD6Bv1G003890.1">
    <property type="protein sequence ID" value="TRITD6Bv1G003890.1"/>
    <property type="gene ID" value="TRITD6Bv1G003890"/>
</dbReference>
<feature type="domain" description="RNase H type-1" evidence="1">
    <location>
        <begin position="1"/>
        <end position="105"/>
    </location>
</feature>
<name>A0A9R0YC26_TRITD</name>
<dbReference type="InterPro" id="IPR044730">
    <property type="entry name" value="RNase_H-like_dom_plant"/>
</dbReference>
<dbReference type="OMA" id="HMTIVSE"/>
<dbReference type="PANTHER" id="PTHR47723:SF24">
    <property type="entry name" value="RNASE H TYPE-1 DOMAIN-CONTAINING PROTEIN"/>
    <property type="match status" value="1"/>
</dbReference>
<reference evidence="2 3" key="1">
    <citation type="submission" date="2017-09" db="EMBL/GenBank/DDBJ databases">
        <authorList>
            <consortium name="International Durum Wheat Genome Sequencing Consortium (IDWGSC)"/>
            <person name="Milanesi L."/>
        </authorList>
    </citation>
    <scope>NUCLEOTIDE SEQUENCE [LARGE SCALE GENOMIC DNA]</scope>
    <source>
        <strain evidence="3">cv. Svevo</strain>
    </source>
</reference>
<dbReference type="AlphaFoldDB" id="A0A9R0YC26"/>
<evidence type="ECO:0000313" key="2">
    <source>
        <dbReference type="EMBL" id="VAI52675.1"/>
    </source>
</evidence>
<dbReference type="GO" id="GO:0003676">
    <property type="term" value="F:nucleic acid binding"/>
    <property type="evidence" value="ECO:0007669"/>
    <property type="project" value="InterPro"/>
</dbReference>
<dbReference type="InterPro" id="IPR053151">
    <property type="entry name" value="RNase_H-like"/>
</dbReference>
<accession>A0A9R0YC26</accession>
<dbReference type="Proteomes" id="UP000324705">
    <property type="component" value="Chromosome 6B"/>
</dbReference>
<sequence length="134" mass="14754">MVLRNAHDEIIFTACRQLFACDNGLDAELEACKEGLALALVRTTCPIQVELDCSEAVVMLQATEQNRSRHMTIVSELQGMLKVDREISVTLTSRTKNKVSHSLAAYRHCTPQTAVWLGGGIDEIVNLCKDGEPP</sequence>
<dbReference type="InterPro" id="IPR036397">
    <property type="entry name" value="RNaseH_sf"/>
</dbReference>
<keyword evidence="3" id="KW-1185">Reference proteome</keyword>
<protein>
    <recommendedName>
        <fullName evidence="1">RNase H type-1 domain-containing protein</fullName>
    </recommendedName>
</protein>
<dbReference type="GO" id="GO:0004523">
    <property type="term" value="F:RNA-DNA hybrid ribonuclease activity"/>
    <property type="evidence" value="ECO:0007669"/>
    <property type="project" value="InterPro"/>
</dbReference>
<organism evidence="2 3">
    <name type="scientific">Triticum turgidum subsp. durum</name>
    <name type="common">Durum wheat</name>
    <name type="synonym">Triticum durum</name>
    <dbReference type="NCBI Taxonomy" id="4567"/>
    <lineage>
        <taxon>Eukaryota</taxon>
        <taxon>Viridiplantae</taxon>
        <taxon>Streptophyta</taxon>
        <taxon>Embryophyta</taxon>
        <taxon>Tracheophyta</taxon>
        <taxon>Spermatophyta</taxon>
        <taxon>Magnoliopsida</taxon>
        <taxon>Liliopsida</taxon>
        <taxon>Poales</taxon>
        <taxon>Poaceae</taxon>
        <taxon>BOP clade</taxon>
        <taxon>Pooideae</taxon>
        <taxon>Triticodae</taxon>
        <taxon>Triticeae</taxon>
        <taxon>Triticinae</taxon>
        <taxon>Triticum</taxon>
    </lineage>
</organism>
<evidence type="ECO:0000313" key="3">
    <source>
        <dbReference type="Proteomes" id="UP000324705"/>
    </source>
</evidence>
<dbReference type="Pfam" id="PF13456">
    <property type="entry name" value="RVT_3"/>
    <property type="match status" value="1"/>
</dbReference>
<dbReference type="InterPro" id="IPR002156">
    <property type="entry name" value="RNaseH_domain"/>
</dbReference>
<dbReference type="EMBL" id="LT934122">
    <property type="protein sequence ID" value="VAI52675.1"/>
    <property type="molecule type" value="Genomic_DNA"/>
</dbReference>
<dbReference type="Gene3D" id="3.30.420.10">
    <property type="entry name" value="Ribonuclease H-like superfamily/Ribonuclease H"/>
    <property type="match status" value="1"/>
</dbReference>
<dbReference type="CDD" id="cd06222">
    <property type="entry name" value="RNase_H_like"/>
    <property type="match status" value="1"/>
</dbReference>
<proteinExistence type="predicted"/>